<evidence type="ECO:0008006" key="2">
    <source>
        <dbReference type="Google" id="ProtNLM"/>
    </source>
</evidence>
<organism evidence="1">
    <name type="scientific">Mycobacterium sp. (strain MCS)</name>
    <dbReference type="NCBI Taxonomy" id="164756"/>
    <lineage>
        <taxon>Bacteria</taxon>
        <taxon>Bacillati</taxon>
        <taxon>Actinomycetota</taxon>
        <taxon>Actinomycetes</taxon>
        <taxon>Mycobacteriales</taxon>
        <taxon>Mycobacteriaceae</taxon>
        <taxon>Mycobacterium</taxon>
    </lineage>
</organism>
<name>A0A5Q5BHF3_MYCSS</name>
<dbReference type="PANTHER" id="PTHR36302">
    <property type="entry name" value="BLR7088 PROTEIN"/>
    <property type="match status" value="1"/>
</dbReference>
<accession>A0A5Q5BHF3</accession>
<evidence type="ECO:0000313" key="1">
    <source>
        <dbReference type="EMBL" id="ABG07712.1"/>
    </source>
</evidence>
<dbReference type="PANTHER" id="PTHR36302:SF1">
    <property type="entry name" value="COPPER CHAPERONE PCU(A)C"/>
    <property type="match status" value="1"/>
</dbReference>
<dbReference type="InterPro" id="IPR036182">
    <property type="entry name" value="PCuAC_sf"/>
</dbReference>
<dbReference type="PROSITE" id="PS51257">
    <property type="entry name" value="PROKAR_LIPOPROTEIN"/>
    <property type="match status" value="1"/>
</dbReference>
<proteinExistence type="predicted"/>
<dbReference type="Gene3D" id="2.60.40.1890">
    <property type="entry name" value="PCu(A)C copper chaperone"/>
    <property type="match status" value="1"/>
</dbReference>
<dbReference type="SUPFAM" id="SSF110087">
    <property type="entry name" value="DR1885-like metal-binding protein"/>
    <property type="match status" value="1"/>
</dbReference>
<dbReference type="AlphaFoldDB" id="A0A5Q5BHF3"/>
<dbReference type="EMBL" id="CP000384">
    <property type="protein sequence ID" value="ABG07712.1"/>
    <property type="molecule type" value="Genomic_DNA"/>
</dbReference>
<reference evidence="1" key="1">
    <citation type="submission" date="2006-06" db="EMBL/GenBank/DDBJ databases">
        <title>Complete sequence of chromosome of Mycobacterium sp. MCS.</title>
        <authorList>
            <consortium name="US DOE Joint Genome Institute"/>
            <person name="Copeland A."/>
            <person name="Lucas S."/>
            <person name="Lapidus A."/>
            <person name="Barry K."/>
            <person name="Detter J.C."/>
            <person name="Glavina del Rio T."/>
            <person name="Hammon N."/>
            <person name="Israni S."/>
            <person name="Dalin E."/>
            <person name="Tice H."/>
            <person name="Pitluck S."/>
            <person name="Martinez M."/>
            <person name="Schmutz J."/>
            <person name="Larimer F."/>
            <person name="Land M."/>
            <person name="Hauser L."/>
            <person name="Kyrpides N."/>
            <person name="Kim E."/>
            <person name="Miller C.D."/>
            <person name="Hughes J.E."/>
            <person name="Anderson A.J."/>
            <person name="Sims R.C."/>
            <person name="Richardson P."/>
        </authorList>
    </citation>
    <scope>NUCLEOTIDE SEQUENCE [LARGE SCALE GENOMIC DNA]</scope>
    <source>
        <strain evidence="1">MCS</strain>
    </source>
</reference>
<dbReference type="Pfam" id="PF04314">
    <property type="entry name" value="PCuAC"/>
    <property type="match status" value="1"/>
</dbReference>
<dbReference type="InterPro" id="IPR058248">
    <property type="entry name" value="Lxx211020-like"/>
</dbReference>
<gene>
    <name evidence="1" type="ordered locus">Mmcs_1601</name>
</gene>
<sequence length="160" mass="16182" precursor="true">MRASLTACVLAAGLLVGCSGGGQPPTDAAAVHVHDAWVKAADGGMTAAFAHLTNGADREVRITSATTPAAARVELHEVVRDGGMPTMQPKQGGIALPAGADVELLPGGDHLMLMDLTAPLTPGSDVEITATFDDGSTLPITAQVREFPGADEHYGGGHHG</sequence>
<dbReference type="KEGG" id="mmc:Mmcs_1601"/>
<dbReference type="InterPro" id="IPR007410">
    <property type="entry name" value="LpqE-like"/>
</dbReference>
<protein>
    <recommendedName>
        <fullName evidence="2">Copper chaperone PCu(A)C</fullName>
    </recommendedName>
</protein>